<dbReference type="RefSeq" id="WP_042244026.1">
    <property type="nucleotide sequence ID" value="NZ_BBNR01000010.1"/>
</dbReference>
<dbReference type="AlphaFoldDB" id="A0A090VRS9"/>
<accession>A0A090VRS9</accession>
<dbReference type="Proteomes" id="UP000029641">
    <property type="component" value="Unassembled WGS sequence"/>
</dbReference>
<protein>
    <recommendedName>
        <fullName evidence="4">Short chain amide porin</fullName>
    </recommendedName>
</protein>
<dbReference type="OrthoDB" id="9771991at2"/>
<keyword evidence="1" id="KW-0732">Signal</keyword>
<dbReference type="STRING" id="504487.JCM19538_1211"/>
<sequence length="423" mass="47950">MKNVKNKIVKLVCIAFLIVPTLLTAQDKEEAFKPTINWNVRAQIWLRYSDLNEGSLINNEPVSNAADITIRRLRIPITAQITPKIYFYSIIGGNNYSFKGQNFPLEVLDLYVEYTFNKAFEAGLGKSGWQGLNRWNIRSNKTLMGLDSPLFTLNTVEKNDDIGRLMGIWFKGQVGKIDYRLAFNRPLIVRNVPTGEVNFANNRPRIKTSTYVKYQFFEHESNKSAYQTGTYLQTKKVFNIGAGFQHQEKAMSDGDAQLASTNFYDMTHFAADSFLNLPLINGDAITAYLGYYDYDFGKDYIRNVGANNPTDGGGIDFNGTGVAFPMIGTGATWYTQFGYAFKQTKVLNQPMIIQPNFAIQHSNWDALEDKMTVYDFTVNFLLNGSQGNKISIGYQHRPIFDAATLQQKDYKGMAVLQYQIAMK</sequence>
<evidence type="ECO:0008006" key="4">
    <source>
        <dbReference type="Google" id="ProtNLM"/>
    </source>
</evidence>
<feature type="chain" id="PRO_5001867729" description="Short chain amide porin" evidence="1">
    <location>
        <begin position="26"/>
        <end position="423"/>
    </location>
</feature>
<evidence type="ECO:0000313" key="2">
    <source>
        <dbReference type="EMBL" id="GAL67440.1"/>
    </source>
</evidence>
<proteinExistence type="predicted"/>
<dbReference type="eggNOG" id="ENOG502Z8PC">
    <property type="taxonomic scope" value="Bacteria"/>
</dbReference>
<dbReference type="EMBL" id="BBNR01000010">
    <property type="protein sequence ID" value="GAL67440.1"/>
    <property type="molecule type" value="Genomic_DNA"/>
</dbReference>
<feature type="signal peptide" evidence="1">
    <location>
        <begin position="1"/>
        <end position="25"/>
    </location>
</feature>
<gene>
    <name evidence="2" type="ORF">JCM19301_413</name>
</gene>
<evidence type="ECO:0000256" key="1">
    <source>
        <dbReference type="SAM" id="SignalP"/>
    </source>
</evidence>
<reference evidence="2 3" key="1">
    <citation type="journal article" date="2014" name="Genome Announc.">
        <title>Draft Genome Sequence of Marine Flavobacterium Jejuia pallidilutea Strain 11shimoA1 and Pigmentation Mutants.</title>
        <authorList>
            <person name="Takatani N."/>
            <person name="Nakanishi M."/>
            <person name="Meirelles P."/>
            <person name="Mino S."/>
            <person name="Suda W."/>
            <person name="Oshima K."/>
            <person name="Hattori M."/>
            <person name="Ohkuma M."/>
            <person name="Hosokawa M."/>
            <person name="Miyashita K."/>
            <person name="Thompson F.L."/>
            <person name="Niwa A."/>
            <person name="Sawabe T."/>
            <person name="Sawabe T."/>
        </authorList>
    </citation>
    <scope>NUCLEOTIDE SEQUENCE [LARGE SCALE GENOMIC DNA]</scope>
    <source>
        <strain evidence="2 3">JCM 19301</strain>
    </source>
</reference>
<evidence type="ECO:0000313" key="3">
    <source>
        <dbReference type="Proteomes" id="UP000029641"/>
    </source>
</evidence>
<comment type="caution">
    <text evidence="2">The sequence shown here is derived from an EMBL/GenBank/DDBJ whole genome shotgun (WGS) entry which is preliminary data.</text>
</comment>
<organism evidence="2 3">
    <name type="scientific">Jejuia pallidilutea</name>
    <dbReference type="NCBI Taxonomy" id="504487"/>
    <lineage>
        <taxon>Bacteria</taxon>
        <taxon>Pseudomonadati</taxon>
        <taxon>Bacteroidota</taxon>
        <taxon>Flavobacteriia</taxon>
        <taxon>Flavobacteriales</taxon>
        <taxon>Flavobacteriaceae</taxon>
        <taxon>Jejuia</taxon>
    </lineage>
</organism>
<name>A0A090VRS9_9FLAO</name>